<feature type="compositionally biased region" description="Basic and acidic residues" evidence="1">
    <location>
        <begin position="18"/>
        <end position="31"/>
    </location>
</feature>
<feature type="compositionally biased region" description="Basic and acidic residues" evidence="1">
    <location>
        <begin position="95"/>
        <end position="108"/>
    </location>
</feature>
<dbReference type="EMBL" id="CAAALY010262086">
    <property type="protein sequence ID" value="VEL39654.1"/>
    <property type="molecule type" value="Genomic_DNA"/>
</dbReference>
<evidence type="ECO:0000313" key="3">
    <source>
        <dbReference type="Proteomes" id="UP000784294"/>
    </source>
</evidence>
<comment type="caution">
    <text evidence="2">The sequence shown here is derived from an EMBL/GenBank/DDBJ whole genome shotgun (WGS) entry which is preliminary data.</text>
</comment>
<reference evidence="2" key="1">
    <citation type="submission" date="2018-11" db="EMBL/GenBank/DDBJ databases">
        <authorList>
            <consortium name="Pathogen Informatics"/>
        </authorList>
    </citation>
    <scope>NUCLEOTIDE SEQUENCE</scope>
</reference>
<evidence type="ECO:0000313" key="2">
    <source>
        <dbReference type="EMBL" id="VEL39654.1"/>
    </source>
</evidence>
<organism evidence="2 3">
    <name type="scientific">Protopolystoma xenopodis</name>
    <dbReference type="NCBI Taxonomy" id="117903"/>
    <lineage>
        <taxon>Eukaryota</taxon>
        <taxon>Metazoa</taxon>
        <taxon>Spiralia</taxon>
        <taxon>Lophotrochozoa</taxon>
        <taxon>Platyhelminthes</taxon>
        <taxon>Monogenea</taxon>
        <taxon>Polyopisthocotylea</taxon>
        <taxon>Polystomatidea</taxon>
        <taxon>Polystomatidae</taxon>
        <taxon>Protopolystoma</taxon>
    </lineage>
</organism>
<keyword evidence="3" id="KW-1185">Reference proteome</keyword>
<evidence type="ECO:0000256" key="1">
    <source>
        <dbReference type="SAM" id="MobiDB-lite"/>
    </source>
</evidence>
<name>A0A3S5BTV6_9PLAT</name>
<feature type="region of interest" description="Disordered" evidence="1">
    <location>
        <begin position="66"/>
        <end position="108"/>
    </location>
</feature>
<sequence>MITPADLETCWEGTSRPDLGRQDEDRWDDGAADRESYVYTRDNQANAANSRGFRVQQQTVASIQTHYGSSQPRFGDSFPQPHRRVRDAPNGESTDTGREEVKCENGGN</sequence>
<proteinExistence type="predicted"/>
<dbReference type="Proteomes" id="UP000784294">
    <property type="component" value="Unassembled WGS sequence"/>
</dbReference>
<dbReference type="AlphaFoldDB" id="A0A3S5BTV6"/>
<accession>A0A3S5BTV6</accession>
<protein>
    <submittedName>
        <fullName evidence="2">Uncharacterized protein</fullName>
    </submittedName>
</protein>
<feature type="region of interest" description="Disordered" evidence="1">
    <location>
        <begin position="42"/>
        <end position="61"/>
    </location>
</feature>
<feature type="region of interest" description="Disordered" evidence="1">
    <location>
        <begin position="1"/>
        <end position="31"/>
    </location>
</feature>
<gene>
    <name evidence="2" type="ORF">PXEA_LOCUS33094</name>
</gene>